<feature type="transmembrane region" description="Helical" evidence="2">
    <location>
        <begin position="142"/>
        <end position="161"/>
    </location>
</feature>
<proteinExistence type="predicted"/>
<feature type="transmembrane region" description="Helical" evidence="2">
    <location>
        <begin position="167"/>
        <end position="183"/>
    </location>
</feature>
<organism evidence="3 4">
    <name type="scientific">Frondihabitans australicus</name>
    <dbReference type="NCBI Taxonomy" id="386892"/>
    <lineage>
        <taxon>Bacteria</taxon>
        <taxon>Bacillati</taxon>
        <taxon>Actinomycetota</taxon>
        <taxon>Actinomycetes</taxon>
        <taxon>Micrococcales</taxon>
        <taxon>Microbacteriaceae</taxon>
        <taxon>Frondihabitans</taxon>
    </lineage>
</organism>
<feature type="transmembrane region" description="Helical" evidence="2">
    <location>
        <begin position="212"/>
        <end position="230"/>
    </location>
</feature>
<feature type="transmembrane region" description="Helical" evidence="2">
    <location>
        <begin position="37"/>
        <end position="53"/>
    </location>
</feature>
<keyword evidence="2" id="KW-1133">Transmembrane helix</keyword>
<evidence type="ECO:0000256" key="2">
    <source>
        <dbReference type="SAM" id="Phobius"/>
    </source>
</evidence>
<evidence type="ECO:0000313" key="3">
    <source>
        <dbReference type="EMBL" id="RKR72931.1"/>
    </source>
</evidence>
<feature type="transmembrane region" description="Helical" evidence="2">
    <location>
        <begin position="190"/>
        <end position="206"/>
    </location>
</feature>
<sequence>MTDIDEAPRRVRAGSPTRSLVTARILRGRDRVITDQVVRALAAASVVVLAMRITLPQSVLVGYLVAAAFFPLWLGTVRRYRFAPLILATGALAVVSSLWLQIAGSGTRTVDTSIATSTTVLLIGSLLGVGLLLWARSVLSPSWVAFWFGIGLFLSIAPSSSLFHSNPWKFGFYFPVAITFLALARMTRRWWAEVLVLLALTGISAVTDARSAFGLLLLAAVLVVAQLPFFRAGHKGSAILVFAGLVVVSIVVWVVGQAAILGGYLGSATQARSLAQVQASGSLILGGRPELAATLGLMRSNPGGYGAGVAPSWADIGVAKSALAAIGYDPDNNYVDSYMFGGHFELHSVFGDLWAEAGIVGLLFVAVTLIALLWSLSRRIADGTASGISVFMTATAIWFTLFGPWQTDAPYIVLAIALAAVPRRPRQRTNSTTLSEGPRQVVEARKPAFSSSASSASAPDAG</sequence>
<evidence type="ECO:0008006" key="5">
    <source>
        <dbReference type="Google" id="ProtNLM"/>
    </source>
</evidence>
<dbReference type="Proteomes" id="UP000280008">
    <property type="component" value="Unassembled WGS sequence"/>
</dbReference>
<feature type="transmembrane region" description="Helical" evidence="2">
    <location>
        <begin position="82"/>
        <end position="102"/>
    </location>
</feature>
<feature type="transmembrane region" description="Helical" evidence="2">
    <location>
        <begin position="114"/>
        <end position="135"/>
    </location>
</feature>
<keyword evidence="4" id="KW-1185">Reference proteome</keyword>
<dbReference type="AlphaFoldDB" id="A0A495ICA5"/>
<accession>A0A495ICA5</accession>
<feature type="transmembrane region" description="Helical" evidence="2">
    <location>
        <begin position="59"/>
        <end position="75"/>
    </location>
</feature>
<comment type="caution">
    <text evidence="3">The sequence shown here is derived from an EMBL/GenBank/DDBJ whole genome shotgun (WGS) entry which is preliminary data.</text>
</comment>
<evidence type="ECO:0000256" key="1">
    <source>
        <dbReference type="SAM" id="MobiDB-lite"/>
    </source>
</evidence>
<feature type="transmembrane region" description="Helical" evidence="2">
    <location>
        <begin position="237"/>
        <end position="260"/>
    </location>
</feature>
<feature type="region of interest" description="Disordered" evidence="1">
    <location>
        <begin position="427"/>
        <end position="462"/>
    </location>
</feature>
<dbReference type="OrthoDB" id="5181551at2"/>
<keyword evidence="2" id="KW-0812">Transmembrane</keyword>
<feature type="transmembrane region" description="Helical" evidence="2">
    <location>
        <begin position="353"/>
        <end position="376"/>
    </location>
</feature>
<feature type="transmembrane region" description="Helical" evidence="2">
    <location>
        <begin position="383"/>
        <end position="403"/>
    </location>
</feature>
<dbReference type="EMBL" id="RBKS01000001">
    <property type="protein sequence ID" value="RKR72931.1"/>
    <property type="molecule type" value="Genomic_DNA"/>
</dbReference>
<feature type="compositionally biased region" description="Low complexity" evidence="1">
    <location>
        <begin position="450"/>
        <end position="462"/>
    </location>
</feature>
<protein>
    <recommendedName>
        <fullName evidence="5">O-antigen ligase</fullName>
    </recommendedName>
</protein>
<keyword evidence="2" id="KW-0472">Membrane</keyword>
<gene>
    <name evidence="3" type="ORF">C8E83_0012</name>
</gene>
<name>A0A495ICA5_9MICO</name>
<evidence type="ECO:0000313" key="4">
    <source>
        <dbReference type="Proteomes" id="UP000280008"/>
    </source>
</evidence>
<reference evidence="3 4" key="1">
    <citation type="submission" date="2018-10" db="EMBL/GenBank/DDBJ databases">
        <title>Sequencing the genomes of 1000 actinobacteria strains.</title>
        <authorList>
            <person name="Klenk H.-P."/>
        </authorList>
    </citation>
    <scope>NUCLEOTIDE SEQUENCE [LARGE SCALE GENOMIC DNA]</scope>
    <source>
        <strain evidence="3 4">DSM 17894</strain>
    </source>
</reference>
<dbReference type="RefSeq" id="WP_121367854.1">
    <property type="nucleotide sequence ID" value="NZ_RBKS01000001.1"/>
</dbReference>